<proteinExistence type="predicted"/>
<dbReference type="AlphaFoldDB" id="A0A116LU48"/>
<dbReference type="InterPro" id="IPR038717">
    <property type="entry name" value="Tc1-like_DDE_dom"/>
</dbReference>
<dbReference type="Proteomes" id="UP000072618">
    <property type="component" value="Unassembled WGS sequence"/>
</dbReference>
<dbReference type="InterPro" id="IPR047655">
    <property type="entry name" value="Transpos_IS630-like"/>
</dbReference>
<dbReference type="InterPro" id="IPR036397">
    <property type="entry name" value="RNaseH_sf"/>
</dbReference>
<feature type="domain" description="Tc1-like transposase DDE" evidence="1">
    <location>
        <begin position="27"/>
        <end position="164"/>
    </location>
</feature>
<evidence type="ECO:0000313" key="3">
    <source>
        <dbReference type="Proteomes" id="UP000072618"/>
    </source>
</evidence>
<sequence length="196" mass="22578">MNEIPTTKPVFAFQFPSSGKSLLPADFLYQDEAGFGRISKLGSCWSPKNYRPNISSHLIREFRYCYGAVDAHTGESFFIIAGGCNTAWMNEFLRQLSEAYPNDYIILVMDNAIWHKSQALEIPDNIAFAFIPPYTPEMNPIEQVWAEIRKRGFKNRAFQTLESVIDKLQEIIRGLNNETLKSIVHRKWVCSDFEIE</sequence>
<protein>
    <submittedName>
        <fullName evidence="2">Transposase</fullName>
    </submittedName>
</protein>
<dbReference type="NCBIfam" id="NF033545">
    <property type="entry name" value="transpos_IS630"/>
    <property type="match status" value="1"/>
</dbReference>
<gene>
    <name evidence="2" type="ORF">ERS132394_02306</name>
</gene>
<dbReference type="InterPro" id="IPR012337">
    <property type="entry name" value="RNaseH-like_sf"/>
</dbReference>
<accession>A0A116LU48</accession>
<evidence type="ECO:0000313" key="2">
    <source>
        <dbReference type="EMBL" id="CYV11132.1"/>
    </source>
</evidence>
<dbReference type="Gene3D" id="3.30.420.10">
    <property type="entry name" value="Ribonuclease H-like superfamily/Ribonuclease H"/>
    <property type="match status" value="1"/>
</dbReference>
<dbReference type="GO" id="GO:0003676">
    <property type="term" value="F:nucleic acid binding"/>
    <property type="evidence" value="ECO:0007669"/>
    <property type="project" value="InterPro"/>
</dbReference>
<dbReference type="Pfam" id="PF13358">
    <property type="entry name" value="DDE_3"/>
    <property type="match status" value="1"/>
</dbReference>
<dbReference type="EMBL" id="FIGJ01000046">
    <property type="protein sequence ID" value="CYV11132.1"/>
    <property type="molecule type" value="Genomic_DNA"/>
</dbReference>
<name>A0A116LU48_STRSU</name>
<dbReference type="SUPFAM" id="SSF53098">
    <property type="entry name" value="Ribonuclease H-like"/>
    <property type="match status" value="1"/>
</dbReference>
<evidence type="ECO:0000259" key="1">
    <source>
        <dbReference type="Pfam" id="PF13358"/>
    </source>
</evidence>
<reference evidence="2 3" key="1">
    <citation type="submission" date="2016-02" db="EMBL/GenBank/DDBJ databases">
        <authorList>
            <consortium name="Pathogen Informatics"/>
        </authorList>
    </citation>
    <scope>NUCLEOTIDE SEQUENCE [LARGE SCALE GENOMIC DNA]</scope>
    <source>
        <strain evidence="2 3">LSS32</strain>
    </source>
</reference>
<organism evidence="2 3">
    <name type="scientific">Streptococcus suis</name>
    <dbReference type="NCBI Taxonomy" id="1307"/>
    <lineage>
        <taxon>Bacteria</taxon>
        <taxon>Bacillati</taxon>
        <taxon>Bacillota</taxon>
        <taxon>Bacilli</taxon>
        <taxon>Lactobacillales</taxon>
        <taxon>Streptococcaceae</taxon>
        <taxon>Streptococcus</taxon>
    </lineage>
</organism>